<gene>
    <name evidence="2" type="ORF">KC19_5G190000</name>
</gene>
<feature type="compositionally biased region" description="Basic and acidic residues" evidence="1">
    <location>
        <begin position="109"/>
        <end position="125"/>
    </location>
</feature>
<keyword evidence="3" id="KW-1185">Reference proteome</keyword>
<name>A0A8T0I4B6_CERPU</name>
<feature type="compositionally biased region" description="Basic residues" evidence="1">
    <location>
        <begin position="86"/>
        <end position="96"/>
    </location>
</feature>
<comment type="caution">
    <text evidence="2">The sequence shown here is derived from an EMBL/GenBank/DDBJ whole genome shotgun (WGS) entry which is preliminary data.</text>
</comment>
<feature type="compositionally biased region" description="Basic residues" evidence="1">
    <location>
        <begin position="61"/>
        <end position="70"/>
    </location>
</feature>
<dbReference type="OrthoDB" id="1930685at2759"/>
<evidence type="ECO:0000313" key="3">
    <source>
        <dbReference type="Proteomes" id="UP000822688"/>
    </source>
</evidence>
<feature type="region of interest" description="Disordered" evidence="1">
    <location>
        <begin position="1"/>
        <end position="131"/>
    </location>
</feature>
<dbReference type="EMBL" id="CM026425">
    <property type="protein sequence ID" value="KAG0577897.1"/>
    <property type="molecule type" value="Genomic_DNA"/>
</dbReference>
<proteinExistence type="predicted"/>
<evidence type="ECO:0000313" key="2">
    <source>
        <dbReference type="EMBL" id="KAG0577897.1"/>
    </source>
</evidence>
<accession>A0A8T0I4B6</accession>
<organism evidence="2 3">
    <name type="scientific">Ceratodon purpureus</name>
    <name type="common">Fire moss</name>
    <name type="synonym">Dicranum purpureum</name>
    <dbReference type="NCBI Taxonomy" id="3225"/>
    <lineage>
        <taxon>Eukaryota</taxon>
        <taxon>Viridiplantae</taxon>
        <taxon>Streptophyta</taxon>
        <taxon>Embryophyta</taxon>
        <taxon>Bryophyta</taxon>
        <taxon>Bryophytina</taxon>
        <taxon>Bryopsida</taxon>
        <taxon>Dicranidae</taxon>
        <taxon>Pseudoditrichales</taxon>
        <taxon>Ditrichaceae</taxon>
        <taxon>Ceratodon</taxon>
    </lineage>
</organism>
<sequence length="131" mass="14579">MVKKRKQKEKNSRGVAAMEDDTPSVADREAVPESNGGGEAMETADVEVAEPTGAELDLLQSKKKRKKKGSKSNGLQIQGLIGKKEPPKRKAVKQRKEKSIERALLNMDKQQEKMQKDGMKAERVSSLKNLY</sequence>
<dbReference type="Proteomes" id="UP000822688">
    <property type="component" value="Chromosome 5"/>
</dbReference>
<protein>
    <submittedName>
        <fullName evidence="2">Uncharacterized protein</fullName>
    </submittedName>
</protein>
<dbReference type="AlphaFoldDB" id="A0A8T0I4B6"/>
<evidence type="ECO:0000256" key="1">
    <source>
        <dbReference type="SAM" id="MobiDB-lite"/>
    </source>
</evidence>
<reference evidence="2" key="1">
    <citation type="submission" date="2020-06" db="EMBL/GenBank/DDBJ databases">
        <title>WGS assembly of Ceratodon purpureus strain R40.</title>
        <authorList>
            <person name="Carey S.B."/>
            <person name="Jenkins J."/>
            <person name="Shu S."/>
            <person name="Lovell J.T."/>
            <person name="Sreedasyam A."/>
            <person name="Maumus F."/>
            <person name="Tiley G.P."/>
            <person name="Fernandez-Pozo N."/>
            <person name="Barry K."/>
            <person name="Chen C."/>
            <person name="Wang M."/>
            <person name="Lipzen A."/>
            <person name="Daum C."/>
            <person name="Saski C.A."/>
            <person name="Payton A.C."/>
            <person name="Mcbreen J.C."/>
            <person name="Conrad R.E."/>
            <person name="Kollar L.M."/>
            <person name="Olsson S."/>
            <person name="Huttunen S."/>
            <person name="Landis J.B."/>
            <person name="Wickett N.J."/>
            <person name="Johnson M.G."/>
            <person name="Rensing S.A."/>
            <person name="Grimwood J."/>
            <person name="Schmutz J."/>
            <person name="Mcdaniel S.F."/>
        </authorList>
    </citation>
    <scope>NUCLEOTIDE SEQUENCE</scope>
    <source>
        <strain evidence="2">R40</strain>
    </source>
</reference>